<evidence type="ECO:0000259" key="1">
    <source>
        <dbReference type="Pfam" id="PF04738"/>
    </source>
</evidence>
<feature type="domain" description="Lantibiotic dehydratase N-terminal" evidence="1">
    <location>
        <begin position="38"/>
        <end position="673"/>
    </location>
</feature>
<dbReference type="RefSeq" id="WP_395114525.1">
    <property type="nucleotide sequence ID" value="NZ_JBIMSO010000048.1"/>
</dbReference>
<proteinExistence type="predicted"/>
<dbReference type="Proteomes" id="UP001609175">
    <property type="component" value="Unassembled WGS sequence"/>
</dbReference>
<evidence type="ECO:0000259" key="2">
    <source>
        <dbReference type="Pfam" id="PF14028"/>
    </source>
</evidence>
<dbReference type="NCBIfam" id="TIGR03891">
    <property type="entry name" value="thiopep_ocin"/>
    <property type="match status" value="1"/>
</dbReference>
<accession>A0ABW7JLX4</accession>
<evidence type="ECO:0000313" key="4">
    <source>
        <dbReference type="Proteomes" id="UP001609175"/>
    </source>
</evidence>
<feature type="domain" description="Thiopeptide-type bacteriocin biosynthesis" evidence="2">
    <location>
        <begin position="746"/>
        <end position="1012"/>
    </location>
</feature>
<protein>
    <submittedName>
        <fullName evidence="3">Lantibiotic dehydratase</fullName>
    </submittedName>
</protein>
<sequence length="1021" mass="109955">MPESFAADFFVMRAPLLPLEELDKLRADQTYWRTMISRPDVREALHLASPALLRRLDADDPDDRVVASVTAYLVRMCTRATPFGLFAGCSLGTVGVDTALLVDGPDGTTRRSRPDTEVLTTLVERLVTDPATRPSMVVEPNSSRYHAAGALRLIESRLQKGRRTHHLVVVEDDAPLRCALSAATGGAVVDDVVKAVAATVEVDLDEARDYVDALVEAKVLTPVAEPTVTGSEPLAHVLESLRGHDSTVAALARVSNDLAALDAAGIGNPLSSYESATATLREFADGNEAHLIQVDLHRAGAGLHLGTDTVDLLTTGLTLLHKVSANFEDPALTRFKAEFTARYEDREVPLMEALDEELGIGYDRSHHPASDESPLLAGLDLGGGAQPSEFSERDTVLLDVLLRARESGSTSVELDPDLIKRLEMPTRLPLPDAFAVSANLLAGGVEIESVCGPSGAELLGRFCHGDAALEQAVRTHLSAEEAHAPGVVFAELVHLPEGRIGNILTRPVLRDHELILLGRSGAAADRQISVDELTVRLDGDRIVLFCPRLGAEVRPRLTTAHNAAWRGFGVYRFLAALPGDGVADAFGWDWGACKSAPWLPRITASFGGSTPNGTAGRVVLSRARWRLSAAEIATVTGGDLLAGWAAVSSGRGLPTELLIVDGDNRLYVDTASAALTAMAAKVLRGRKSALIEEVLSTGVAEGPQGRFEQELIVPFVRRAEPVAANEDRPRSTAPAVRRTFTPGSEWLYLKVYTGTATADRVLTGTLGPVLAGLADAGIVDRWFFLRYGDPDHHLRIRLHGEPSALLGTAMPALSDALAPRIEDGTVWKIVVDTYQREVERYGGGVGIELAEQIHSVDSVAVVAALGMLDGDADARWKLCLYATDRLLADAGLDIAARRAWVRDAAARYRTEYPNASGLDPGIGARWRTERADLTRLLDDTVDHPYEPVREVFRGRSVGLTPLLAELAARGEELTAPYLDVVHSISHLNAVRLLRSAARTHELVLLSFLDRYYVSRLARGSA</sequence>
<dbReference type="InterPro" id="IPR006827">
    <property type="entry name" value="Lant_deHydtase_N"/>
</dbReference>
<comment type="caution">
    <text evidence="3">The sequence shown here is derived from an EMBL/GenBank/DDBJ whole genome shotgun (WGS) entry which is preliminary data.</text>
</comment>
<evidence type="ECO:0000313" key="3">
    <source>
        <dbReference type="EMBL" id="MFH5208948.1"/>
    </source>
</evidence>
<dbReference type="EMBL" id="JBIMSO010000048">
    <property type="protein sequence ID" value="MFH5208948.1"/>
    <property type="molecule type" value="Genomic_DNA"/>
</dbReference>
<dbReference type="Pfam" id="PF04738">
    <property type="entry name" value="Lant_dehydr_N"/>
    <property type="match status" value="1"/>
</dbReference>
<organism evidence="3 4">
    <name type="scientific">Antrihabitans spumae</name>
    <dbReference type="NCBI Taxonomy" id="3373370"/>
    <lineage>
        <taxon>Bacteria</taxon>
        <taxon>Bacillati</taxon>
        <taxon>Actinomycetota</taxon>
        <taxon>Actinomycetes</taxon>
        <taxon>Mycobacteriales</taxon>
        <taxon>Nocardiaceae</taxon>
        <taxon>Antrihabitans</taxon>
    </lineage>
</organism>
<dbReference type="InterPro" id="IPR023809">
    <property type="entry name" value="Thiopep_bacteriocin_synth_dom"/>
</dbReference>
<gene>
    <name evidence="3" type="ORF">ACHIPZ_12190</name>
</gene>
<reference evidence="3 4" key="1">
    <citation type="submission" date="2024-10" db="EMBL/GenBank/DDBJ databases">
        <authorList>
            <person name="Riesco R."/>
        </authorList>
    </citation>
    <scope>NUCLEOTIDE SEQUENCE [LARGE SCALE GENOMIC DNA]</scope>
    <source>
        <strain evidence="3 4">NCIMB 15449</strain>
    </source>
</reference>
<dbReference type="Pfam" id="PF14028">
    <property type="entry name" value="Lant_dehydr_C"/>
    <property type="match status" value="1"/>
</dbReference>
<name>A0ABW7JLX4_9NOCA</name>